<evidence type="ECO:0000313" key="2">
    <source>
        <dbReference type="Proteomes" id="UP001201812"/>
    </source>
</evidence>
<organism evidence="1 2">
    <name type="scientific">Ditylenchus destructor</name>
    <dbReference type="NCBI Taxonomy" id="166010"/>
    <lineage>
        <taxon>Eukaryota</taxon>
        <taxon>Metazoa</taxon>
        <taxon>Ecdysozoa</taxon>
        <taxon>Nematoda</taxon>
        <taxon>Chromadorea</taxon>
        <taxon>Rhabditida</taxon>
        <taxon>Tylenchina</taxon>
        <taxon>Tylenchomorpha</taxon>
        <taxon>Sphaerularioidea</taxon>
        <taxon>Anguinidae</taxon>
        <taxon>Anguininae</taxon>
        <taxon>Ditylenchus</taxon>
    </lineage>
</organism>
<evidence type="ECO:0000313" key="1">
    <source>
        <dbReference type="EMBL" id="KAI1700183.1"/>
    </source>
</evidence>
<dbReference type="EMBL" id="JAKKPZ010000153">
    <property type="protein sequence ID" value="KAI1700183.1"/>
    <property type="molecule type" value="Genomic_DNA"/>
</dbReference>
<name>A0AAD4MMP9_9BILA</name>
<keyword evidence="2" id="KW-1185">Reference proteome</keyword>
<accession>A0AAD4MMP9</accession>
<dbReference type="Proteomes" id="UP001201812">
    <property type="component" value="Unassembled WGS sequence"/>
</dbReference>
<comment type="caution">
    <text evidence="1">The sequence shown here is derived from an EMBL/GenBank/DDBJ whole genome shotgun (WGS) entry which is preliminary data.</text>
</comment>
<dbReference type="AlphaFoldDB" id="A0AAD4MMP9"/>
<gene>
    <name evidence="1" type="ORF">DdX_16850</name>
</gene>
<protein>
    <submittedName>
        <fullName evidence="1">Uncharacterized protein</fullName>
    </submittedName>
</protein>
<sequence>MGHVKGKVPASTLGSRHVIAQSLPPSDCEVPSSSTNSSTRDGRYIYLAQYRLLRKDLETQFGPDVFEAKAHVQITVTTIDRCGGLEFDIVYAAFSRSDGLGFLIDEIASTSRTASR</sequence>
<proteinExistence type="predicted"/>
<reference evidence="1" key="1">
    <citation type="submission" date="2022-01" db="EMBL/GenBank/DDBJ databases">
        <title>Genome Sequence Resource for Two Populations of Ditylenchus destructor, the Migratory Endoparasitic Phytonematode.</title>
        <authorList>
            <person name="Zhang H."/>
            <person name="Lin R."/>
            <person name="Xie B."/>
        </authorList>
    </citation>
    <scope>NUCLEOTIDE SEQUENCE</scope>
    <source>
        <strain evidence="1">BazhouSP</strain>
    </source>
</reference>